<protein>
    <submittedName>
        <fullName evidence="2">Uncharacterized protein</fullName>
    </submittedName>
</protein>
<feature type="signal peptide" evidence="1">
    <location>
        <begin position="1"/>
        <end position="20"/>
    </location>
</feature>
<sequence>MKKITLSIFLMLLYSSLVNSQINDKSNNLVSPGAFNKLVFQDLNFLVLGDNTPQQGLLFELKEEKSLIKASGYLKSFNFGFFTVDGDFSVDNGVYFFDENDGSKKSKFTVNFYSGIGKSSRKYNGSKDVAIQRAFIKKNLFLQDSLTKYFYRYKDLREEMLAHNLPVDTSLSYDKMKEKLIKVYEIDVDDPKYSIHRESTDMSVYTVKERGSDRNLVVKNPKKDTIEIDQTLTDGINVLKLIQDYEKATTKLDSVISIAQKKEIEITNKSWNSKLIPFFGVSAFYQRESTTLYEPSDGGSFDDFFNDITGDLYGISGSFNVVKQWKNQSYFVARGLTSFSRSSNIDEFTQQTITLNTPTGDIIDGNPVTIASSKKGYVGDSSYTYGFKQSYSAEFYLAWKNLGAFVNVGYDNMMFSEESGVSDLESYPGRLGLLLNLKSKDEEKNILTLQLFMDRQDLNKSPNGDDKDLRFGFKVGLPINISKKL</sequence>
<evidence type="ECO:0000313" key="2">
    <source>
        <dbReference type="EMBL" id="TSE05865.1"/>
    </source>
</evidence>
<gene>
    <name evidence="2" type="ORF">FOF46_21340</name>
</gene>
<accession>A0A554VFD7</accession>
<dbReference type="AlphaFoldDB" id="A0A554VFD7"/>
<keyword evidence="3" id="KW-1185">Reference proteome</keyword>
<feature type="chain" id="PRO_5022240689" evidence="1">
    <location>
        <begin position="21"/>
        <end position="485"/>
    </location>
</feature>
<comment type="caution">
    <text evidence="2">The sequence shown here is derived from an EMBL/GenBank/DDBJ whole genome shotgun (WGS) entry which is preliminary data.</text>
</comment>
<dbReference type="EMBL" id="VLNR01000053">
    <property type="protein sequence ID" value="TSE05865.1"/>
    <property type="molecule type" value="Genomic_DNA"/>
</dbReference>
<reference evidence="2 3" key="1">
    <citation type="submission" date="2019-07" db="EMBL/GenBank/DDBJ databases">
        <title>The draft genome sequence of Aquimarina algiphila M91.</title>
        <authorList>
            <person name="Meng X."/>
        </authorList>
    </citation>
    <scope>NUCLEOTIDE SEQUENCE [LARGE SCALE GENOMIC DNA]</scope>
    <source>
        <strain evidence="2 3">M91</strain>
    </source>
</reference>
<dbReference type="Proteomes" id="UP000318833">
    <property type="component" value="Unassembled WGS sequence"/>
</dbReference>
<evidence type="ECO:0000313" key="3">
    <source>
        <dbReference type="Proteomes" id="UP000318833"/>
    </source>
</evidence>
<dbReference type="OrthoDB" id="1446396at2"/>
<evidence type="ECO:0000256" key="1">
    <source>
        <dbReference type="SAM" id="SignalP"/>
    </source>
</evidence>
<proteinExistence type="predicted"/>
<dbReference type="RefSeq" id="WP_143917845.1">
    <property type="nucleotide sequence ID" value="NZ_CANMIK010000061.1"/>
</dbReference>
<name>A0A554VFD7_9FLAO</name>
<keyword evidence="1" id="KW-0732">Signal</keyword>
<organism evidence="2 3">
    <name type="scientific">Aquimarina algiphila</name>
    <dbReference type="NCBI Taxonomy" id="2047982"/>
    <lineage>
        <taxon>Bacteria</taxon>
        <taxon>Pseudomonadati</taxon>
        <taxon>Bacteroidota</taxon>
        <taxon>Flavobacteriia</taxon>
        <taxon>Flavobacteriales</taxon>
        <taxon>Flavobacteriaceae</taxon>
        <taxon>Aquimarina</taxon>
    </lineage>
</organism>